<dbReference type="HOGENOM" id="CLU_1553544_0_0_10"/>
<organism evidence="1 2">
    <name type="scientific">Mucilaginibacter paludis DSM 18603</name>
    <dbReference type="NCBI Taxonomy" id="714943"/>
    <lineage>
        <taxon>Bacteria</taxon>
        <taxon>Pseudomonadati</taxon>
        <taxon>Bacteroidota</taxon>
        <taxon>Sphingobacteriia</taxon>
        <taxon>Sphingobacteriales</taxon>
        <taxon>Sphingobacteriaceae</taxon>
        <taxon>Mucilaginibacter</taxon>
    </lineage>
</organism>
<proteinExistence type="predicted"/>
<dbReference type="EMBL" id="CM001403">
    <property type="protein sequence ID" value="EHQ29430.1"/>
    <property type="molecule type" value="Genomic_DNA"/>
</dbReference>
<name>H1Y7K9_9SPHI</name>
<dbReference type="Proteomes" id="UP000002774">
    <property type="component" value="Chromosome"/>
</dbReference>
<accession>H1Y7K9</accession>
<keyword evidence="2" id="KW-1185">Reference proteome</keyword>
<reference evidence="1" key="1">
    <citation type="submission" date="2011-09" db="EMBL/GenBank/DDBJ databases">
        <title>The permanent draft genome of Mucilaginibacter paludis DSM 18603.</title>
        <authorList>
            <consortium name="US DOE Joint Genome Institute (JGI-PGF)"/>
            <person name="Lucas S."/>
            <person name="Han J."/>
            <person name="Lapidus A."/>
            <person name="Bruce D."/>
            <person name="Goodwin L."/>
            <person name="Pitluck S."/>
            <person name="Peters L."/>
            <person name="Kyrpides N."/>
            <person name="Mavromatis K."/>
            <person name="Ivanova N."/>
            <person name="Mikhailova N."/>
            <person name="Held B."/>
            <person name="Detter J.C."/>
            <person name="Tapia R."/>
            <person name="Han C."/>
            <person name="Land M."/>
            <person name="Hauser L."/>
            <person name="Markowitz V."/>
            <person name="Cheng J.-F."/>
            <person name="Hugenholtz P."/>
            <person name="Woyke T."/>
            <person name="Wu D."/>
            <person name="Tindall B."/>
            <person name="Brambilla E."/>
            <person name="Klenk H.-P."/>
            <person name="Eisen J.A."/>
        </authorList>
    </citation>
    <scope>NUCLEOTIDE SEQUENCE [LARGE SCALE GENOMIC DNA]</scope>
    <source>
        <strain evidence="1">DSM 18603</strain>
    </source>
</reference>
<dbReference type="OrthoDB" id="796573at2"/>
<evidence type="ECO:0000313" key="2">
    <source>
        <dbReference type="Proteomes" id="UP000002774"/>
    </source>
</evidence>
<sequence length="172" mass="18840">MKYAFIMGSNAFFTSHNVISYAANGDTREFLRINHTVKHKPGATATPLGVNVDVCDARGTAVKLSDNVIGTPGFHVEQTNDRVRILKSDDSLIIDIHELSDEAAAGLSHHITAELEKEDYVVVIRLNGHFRIGDLHISIDNEKLFIDDNSYAESVQVEHAGGIVFTQAGLLL</sequence>
<dbReference type="AlphaFoldDB" id="H1Y7K9"/>
<dbReference type="RefSeq" id="WP_008510631.1">
    <property type="nucleotide sequence ID" value="NZ_CM001403.1"/>
</dbReference>
<evidence type="ECO:0000313" key="1">
    <source>
        <dbReference type="EMBL" id="EHQ29430.1"/>
    </source>
</evidence>
<protein>
    <submittedName>
        <fullName evidence="1">Uncharacterized protein</fullName>
    </submittedName>
</protein>
<dbReference type="STRING" id="714943.Mucpa_5356"/>
<gene>
    <name evidence="1" type="ORF">Mucpa_5356</name>
</gene>